<dbReference type="GO" id="GO:0004812">
    <property type="term" value="F:aminoacyl-tRNA ligase activity"/>
    <property type="evidence" value="ECO:0007669"/>
    <property type="project" value="InterPro"/>
</dbReference>
<dbReference type="SUPFAM" id="SSF55681">
    <property type="entry name" value="Class II aaRS and biotin synthetases"/>
    <property type="match status" value="1"/>
</dbReference>
<dbReference type="Gene3D" id="3.30.930.10">
    <property type="entry name" value="Bira Bifunctional Protein, Domain 2"/>
    <property type="match status" value="1"/>
</dbReference>
<protein>
    <submittedName>
        <fullName evidence="2">Threonyl-tRNA synthetase</fullName>
    </submittedName>
</protein>
<dbReference type="InterPro" id="IPR002314">
    <property type="entry name" value="aa-tRNA-synt_IIb"/>
</dbReference>
<sequence>MRVSPDGFTLASPGAGLAVLDPAQTALRNDLEAAFLRLAAQVLAPEVVPPALLPVAGLAELDYFKNFPHLCVTADRFSPPAVEALGSGMPVGDLADGLRQSTGFVLPSATCYGVLLALRDQQLATEVRLTAVGRCYRNEDHFDGLRRLWGFHMREVVYVGTQDGADAHLKVSRTFIEQFAALAGLELTVVAANDPFYDTDGSRATLTALDPVKHEFLAPDGTAIASVNRHRNFFGTRLDITHEGRAAYSSCTAFGIERWIHALTLAHGSAEAARDRLARG</sequence>
<dbReference type="Proteomes" id="UP000622552">
    <property type="component" value="Unassembled WGS sequence"/>
</dbReference>
<dbReference type="Pfam" id="PF00587">
    <property type="entry name" value="tRNA-synt_2b"/>
    <property type="match status" value="1"/>
</dbReference>
<reference evidence="2" key="1">
    <citation type="submission" date="2020-11" db="EMBL/GenBank/DDBJ databases">
        <title>Sequencing the genomes of 1000 actinobacteria strains.</title>
        <authorList>
            <person name="Klenk H.-P."/>
        </authorList>
    </citation>
    <scope>NUCLEOTIDE SEQUENCE</scope>
    <source>
        <strain evidence="2">DSM 45356</strain>
    </source>
</reference>
<dbReference type="EMBL" id="JADOUF010000001">
    <property type="protein sequence ID" value="MBG6135750.1"/>
    <property type="molecule type" value="Genomic_DNA"/>
</dbReference>
<feature type="domain" description="Aminoacyl-tRNA synthetase class II (G/ P/ S/T)" evidence="1">
    <location>
        <begin position="105"/>
        <end position="264"/>
    </location>
</feature>
<evidence type="ECO:0000259" key="1">
    <source>
        <dbReference type="Pfam" id="PF00587"/>
    </source>
</evidence>
<accession>A0A8J7KF52</accession>
<dbReference type="RefSeq" id="WP_197002817.1">
    <property type="nucleotide sequence ID" value="NZ_BONS01000002.1"/>
</dbReference>
<organism evidence="2 3">
    <name type="scientific">Longispora fulva</name>
    <dbReference type="NCBI Taxonomy" id="619741"/>
    <lineage>
        <taxon>Bacteria</taxon>
        <taxon>Bacillati</taxon>
        <taxon>Actinomycetota</taxon>
        <taxon>Actinomycetes</taxon>
        <taxon>Micromonosporales</taxon>
        <taxon>Micromonosporaceae</taxon>
        <taxon>Longispora</taxon>
    </lineage>
</organism>
<dbReference type="AlphaFoldDB" id="A0A8J7KF52"/>
<evidence type="ECO:0000313" key="2">
    <source>
        <dbReference type="EMBL" id="MBG6135750.1"/>
    </source>
</evidence>
<name>A0A8J7KF52_9ACTN</name>
<comment type="caution">
    <text evidence="2">The sequence shown here is derived from an EMBL/GenBank/DDBJ whole genome shotgun (WGS) entry which is preliminary data.</text>
</comment>
<evidence type="ECO:0000313" key="3">
    <source>
        <dbReference type="Proteomes" id="UP000622552"/>
    </source>
</evidence>
<dbReference type="GO" id="GO:0005524">
    <property type="term" value="F:ATP binding"/>
    <property type="evidence" value="ECO:0007669"/>
    <property type="project" value="InterPro"/>
</dbReference>
<dbReference type="InterPro" id="IPR045864">
    <property type="entry name" value="aa-tRNA-synth_II/BPL/LPL"/>
</dbReference>
<proteinExistence type="predicted"/>
<gene>
    <name evidence="2" type="ORF">IW245_001944</name>
</gene>
<dbReference type="GO" id="GO:0006418">
    <property type="term" value="P:tRNA aminoacylation for protein translation"/>
    <property type="evidence" value="ECO:0007669"/>
    <property type="project" value="InterPro"/>
</dbReference>
<keyword evidence="3" id="KW-1185">Reference proteome</keyword>